<evidence type="ECO:0000259" key="3">
    <source>
        <dbReference type="SMART" id="SM00060"/>
    </source>
</evidence>
<dbReference type="PANTHER" id="PTHR14234">
    <property type="entry name" value="RIM BINDING PROTEIN-RELATED"/>
    <property type="match status" value="1"/>
</dbReference>
<accession>A0A1I8FKW1</accession>
<dbReference type="InterPro" id="IPR040325">
    <property type="entry name" value="RIMBP1/2/3"/>
</dbReference>
<evidence type="ECO:0000256" key="1">
    <source>
        <dbReference type="ARBA" id="ARBA00022737"/>
    </source>
</evidence>
<evidence type="ECO:0000313" key="5">
    <source>
        <dbReference type="WBParaSite" id="maker-unitig_37141-snap-gene-0.2-mRNA-1"/>
    </source>
</evidence>
<dbReference type="GO" id="GO:0007274">
    <property type="term" value="P:neuromuscular synaptic transmission"/>
    <property type="evidence" value="ECO:0007669"/>
    <property type="project" value="TreeGrafter"/>
</dbReference>
<dbReference type="InterPro" id="IPR036116">
    <property type="entry name" value="FN3_sf"/>
</dbReference>
<dbReference type="GO" id="GO:0045202">
    <property type="term" value="C:synapse"/>
    <property type="evidence" value="ECO:0007669"/>
    <property type="project" value="GOC"/>
</dbReference>
<dbReference type="InterPro" id="IPR013783">
    <property type="entry name" value="Ig-like_fold"/>
</dbReference>
<organism evidence="4 5">
    <name type="scientific">Macrostomum lignano</name>
    <dbReference type="NCBI Taxonomy" id="282301"/>
    <lineage>
        <taxon>Eukaryota</taxon>
        <taxon>Metazoa</taxon>
        <taxon>Spiralia</taxon>
        <taxon>Lophotrochozoa</taxon>
        <taxon>Platyhelminthes</taxon>
        <taxon>Rhabditophora</taxon>
        <taxon>Macrostomorpha</taxon>
        <taxon>Macrostomida</taxon>
        <taxon>Macrostomidae</taxon>
        <taxon>Macrostomum</taxon>
    </lineage>
</organism>
<reference evidence="5" key="1">
    <citation type="submission" date="2016-11" db="UniProtKB">
        <authorList>
            <consortium name="WormBaseParasite"/>
        </authorList>
    </citation>
    <scope>IDENTIFICATION</scope>
</reference>
<dbReference type="InterPro" id="IPR057884">
    <property type="entry name" value="FN3_RIM-BP1/2/3"/>
</dbReference>
<name>A0A1I8FKW1_9PLAT</name>
<proteinExistence type="predicted"/>
<dbReference type="SMART" id="SM00060">
    <property type="entry name" value="FN3"/>
    <property type="match status" value="2"/>
</dbReference>
<feature type="domain" description="Fibronectin type-III" evidence="3">
    <location>
        <begin position="58"/>
        <end position="118"/>
    </location>
</feature>
<dbReference type="SUPFAM" id="SSF49265">
    <property type="entry name" value="Fibronectin type III"/>
    <property type="match status" value="1"/>
</dbReference>
<evidence type="ECO:0000256" key="2">
    <source>
        <dbReference type="SAM" id="MobiDB-lite"/>
    </source>
</evidence>
<evidence type="ECO:0000313" key="4">
    <source>
        <dbReference type="Proteomes" id="UP000095280"/>
    </source>
</evidence>
<dbReference type="InterPro" id="IPR003961">
    <property type="entry name" value="FN3_dom"/>
</dbReference>
<dbReference type="PANTHER" id="PTHR14234:SF19">
    <property type="entry name" value="RIM-BINDING PROTEIN, ISOFORM F"/>
    <property type="match status" value="1"/>
</dbReference>
<feature type="region of interest" description="Disordered" evidence="2">
    <location>
        <begin position="28"/>
        <end position="60"/>
    </location>
</feature>
<keyword evidence="4" id="KW-1185">Reference proteome</keyword>
<protein>
    <submittedName>
        <fullName evidence="5">Fibronectin type-III domain-containing protein</fullName>
    </submittedName>
</protein>
<sequence>AKSGFAYTELSDGRHGYIPSNYSEPSASAVASQARRPPLTKSWPAPTPTADATGTGVPLAPPRQLTVERQLANSVLIGWLPPVGTQPAAYRVYTKALIEGADSRQRHRICVRAVASDGAASSRDLACTLVTGASSETSLAPTYLQVSHVTHASAKLLFVPASSSLRHVVLLNNREHSQCPPGVYKLQLAGLAADAPYRPPPRRCSPPRWTFAPGRARRPDPPMDVTAEPGPQDGSLLLTWLPVGRRRLDTASGFPESNGGCRVTGYAVYADCRHRVTECLDDNSDHCLLASSSLPPGCTKLTVRTVGQAADGSGRTVESADSEPHCEL</sequence>
<feature type="region of interest" description="Disordered" evidence="2">
    <location>
        <begin position="197"/>
        <end position="231"/>
    </location>
</feature>
<dbReference type="Pfam" id="PF25523">
    <property type="entry name" value="Ig_RIMBP2"/>
    <property type="match status" value="1"/>
</dbReference>
<dbReference type="WBParaSite" id="maker-unitig_37141-snap-gene-0.2-mRNA-1">
    <property type="protein sequence ID" value="maker-unitig_37141-snap-gene-0.2-mRNA-1"/>
    <property type="gene ID" value="maker-unitig_37141-snap-gene-0.2"/>
</dbReference>
<dbReference type="Gene3D" id="2.60.40.10">
    <property type="entry name" value="Immunoglobulins"/>
    <property type="match status" value="1"/>
</dbReference>
<dbReference type="Proteomes" id="UP000095280">
    <property type="component" value="Unplaced"/>
</dbReference>
<feature type="domain" description="Fibronectin type-III" evidence="3">
    <location>
        <begin position="219"/>
        <end position="314"/>
    </location>
</feature>
<keyword evidence="1" id="KW-0677">Repeat</keyword>
<dbReference type="AlphaFoldDB" id="A0A1I8FKW1"/>